<dbReference type="AlphaFoldDB" id="A0A7V4JPR4"/>
<accession>A0A7V4JPR4</accession>
<sequence length="257" mass="28891">MYIKRKSLFLIKLIFLLVVFFLKYSFCETNQPSIEPPKITPAPKQLEINPSQPPLQPQQAPSLPSQMNTSSPYFLSVTSFTAASSVINYGDDLTLSWVITGKNLRNLKLEIEPYIGQIPLTKTDYSNESFRIEGSKTIKPLQDTKYVLKVSASDPFKIDVDPRTGRISQHSLIASKELFITVKKPKIENVKPSVDQKTMKIKFFAKNTGNGDFISSPIKVEYLIISSPNRSYPPLALGEFTTANLNIKQGDQVELEI</sequence>
<dbReference type="EMBL" id="DTEI01000045">
    <property type="protein sequence ID" value="HGU15466.1"/>
    <property type="molecule type" value="Genomic_DNA"/>
</dbReference>
<proteinExistence type="predicted"/>
<feature type="region of interest" description="Disordered" evidence="1">
    <location>
        <begin position="35"/>
        <end position="65"/>
    </location>
</feature>
<evidence type="ECO:0000256" key="1">
    <source>
        <dbReference type="SAM" id="MobiDB-lite"/>
    </source>
</evidence>
<protein>
    <submittedName>
        <fullName evidence="2">Uncharacterized protein</fullName>
    </submittedName>
</protein>
<evidence type="ECO:0000313" key="2">
    <source>
        <dbReference type="EMBL" id="HGU15466.1"/>
    </source>
</evidence>
<name>A0A7V4JPR4_9BACT</name>
<comment type="caution">
    <text evidence="2">The sequence shown here is derived from an EMBL/GenBank/DDBJ whole genome shotgun (WGS) entry which is preliminary data.</text>
</comment>
<organism evidence="2">
    <name type="scientific">Thermodesulfobacterium geofontis</name>
    <dbReference type="NCBI Taxonomy" id="1295609"/>
    <lineage>
        <taxon>Bacteria</taxon>
        <taxon>Pseudomonadati</taxon>
        <taxon>Thermodesulfobacteriota</taxon>
        <taxon>Thermodesulfobacteria</taxon>
        <taxon>Thermodesulfobacteriales</taxon>
        <taxon>Thermodesulfobacteriaceae</taxon>
        <taxon>Thermodesulfobacterium</taxon>
    </lineage>
</organism>
<gene>
    <name evidence="2" type="ORF">ENU91_02230</name>
</gene>
<reference evidence="2" key="1">
    <citation type="journal article" date="2020" name="mSystems">
        <title>Genome- and Community-Level Interaction Insights into Carbon Utilization and Element Cycling Functions of Hydrothermarchaeota in Hydrothermal Sediment.</title>
        <authorList>
            <person name="Zhou Z."/>
            <person name="Liu Y."/>
            <person name="Xu W."/>
            <person name="Pan J."/>
            <person name="Luo Z.H."/>
            <person name="Li M."/>
        </authorList>
    </citation>
    <scope>NUCLEOTIDE SEQUENCE [LARGE SCALE GENOMIC DNA]</scope>
    <source>
        <strain evidence="2">SpSt-711</strain>
    </source>
</reference>